<dbReference type="GO" id="GO:0050793">
    <property type="term" value="P:regulation of developmental process"/>
    <property type="evidence" value="ECO:0007669"/>
    <property type="project" value="UniProtKB-ARBA"/>
</dbReference>
<dbReference type="OMA" id="QANIEAM"/>
<dbReference type="HOGENOM" id="CLU_000288_7_40_1"/>
<comment type="catalytic activity">
    <reaction evidence="11">
        <text>L-tyrosyl-[protein] + ATP = O-phospho-L-tyrosyl-[protein] + ADP + H(+)</text>
        <dbReference type="Rhea" id="RHEA:10596"/>
        <dbReference type="Rhea" id="RHEA-COMP:10136"/>
        <dbReference type="Rhea" id="RHEA-COMP:20101"/>
        <dbReference type="ChEBI" id="CHEBI:15378"/>
        <dbReference type="ChEBI" id="CHEBI:30616"/>
        <dbReference type="ChEBI" id="CHEBI:46858"/>
        <dbReference type="ChEBI" id="CHEBI:61978"/>
        <dbReference type="ChEBI" id="CHEBI:456216"/>
        <dbReference type="EC" id="2.7.10.1"/>
    </reaction>
</comment>
<sequence length="419" mass="47477">MGESGSYACQWKVSFPGIQLGTGCFGRVVKAEAVGLKDSEEAVKTIAVKMVRSQANIEAMEALISELKILVYLGSHLNVVNLLGACTKQIHKGELFVIVEYCRFGNLQTFLINHRNSFVNLVDEFGNLKTQHEIESNNFTRKPTYGINPSIFLADFNLEEELDGNLDRSISTTNLISWSFQMARGMDYLVSKKVLHGDLAARNILLADDGVAKVADFGMAKKMYYEDCYEKRGQGLLPVNWMAIESLTDRIFSSQSDVWSYGIVLWELFSLGRVPYPGWTFPSIIKMNCRGYEYVSVNLGMDVGHILMKEILNGYRMDKPELAPKFFGEMMADCWKSDPKERPTFSQMEKVICGHMESSVSSDYLNMNAIYVKLNEDKENASPKEHFGLAKLLREKSETQSKRDATRHSSFPIRFSKKR</sequence>
<dbReference type="GO" id="GO:0043235">
    <property type="term" value="C:receptor complex"/>
    <property type="evidence" value="ECO:0000318"/>
    <property type="project" value="GO_Central"/>
</dbReference>
<dbReference type="PROSITE" id="PS00109">
    <property type="entry name" value="PROTEIN_KINASE_TYR"/>
    <property type="match status" value="1"/>
</dbReference>
<keyword evidence="5" id="KW-0808">Transferase</keyword>
<feature type="compositionally biased region" description="Basic and acidic residues" evidence="17">
    <location>
        <begin position="393"/>
        <end position="407"/>
    </location>
</feature>
<evidence type="ECO:0000256" key="1">
    <source>
        <dbReference type="ARBA" id="ARBA00004167"/>
    </source>
</evidence>
<reference evidence="19 20" key="1">
    <citation type="journal article" date="2011" name="Science">
        <title>The ecoresponsive genome of Daphnia pulex.</title>
        <authorList>
            <person name="Colbourne J.K."/>
            <person name="Pfrender M.E."/>
            <person name="Gilbert D."/>
            <person name="Thomas W.K."/>
            <person name="Tucker A."/>
            <person name="Oakley T.H."/>
            <person name="Tokishita S."/>
            <person name="Aerts A."/>
            <person name="Arnold G.J."/>
            <person name="Basu M.K."/>
            <person name="Bauer D.J."/>
            <person name="Caceres C.E."/>
            <person name="Carmel L."/>
            <person name="Casola C."/>
            <person name="Choi J.H."/>
            <person name="Detter J.C."/>
            <person name="Dong Q."/>
            <person name="Dusheyko S."/>
            <person name="Eads B.D."/>
            <person name="Frohlich T."/>
            <person name="Geiler-Samerotte K.A."/>
            <person name="Gerlach D."/>
            <person name="Hatcher P."/>
            <person name="Jogdeo S."/>
            <person name="Krijgsveld J."/>
            <person name="Kriventseva E.V."/>
            <person name="Kultz D."/>
            <person name="Laforsch C."/>
            <person name="Lindquist E."/>
            <person name="Lopez J."/>
            <person name="Manak J.R."/>
            <person name="Muller J."/>
            <person name="Pangilinan J."/>
            <person name="Patwardhan R.P."/>
            <person name="Pitluck S."/>
            <person name="Pritham E.J."/>
            <person name="Rechtsteiner A."/>
            <person name="Rho M."/>
            <person name="Rogozin I.B."/>
            <person name="Sakarya O."/>
            <person name="Salamov A."/>
            <person name="Schaack S."/>
            <person name="Shapiro H."/>
            <person name="Shiga Y."/>
            <person name="Skalitzky C."/>
            <person name="Smith Z."/>
            <person name="Souvorov A."/>
            <person name="Sung W."/>
            <person name="Tang Z."/>
            <person name="Tsuchiya D."/>
            <person name="Tu H."/>
            <person name="Vos H."/>
            <person name="Wang M."/>
            <person name="Wolf Y.I."/>
            <person name="Yamagata H."/>
            <person name="Yamada T."/>
            <person name="Ye Y."/>
            <person name="Shaw J.R."/>
            <person name="Andrews J."/>
            <person name="Crease T.J."/>
            <person name="Tang H."/>
            <person name="Lucas S.M."/>
            <person name="Robertson H.M."/>
            <person name="Bork P."/>
            <person name="Koonin E.V."/>
            <person name="Zdobnov E.M."/>
            <person name="Grigoriev I.V."/>
            <person name="Lynch M."/>
            <person name="Boore J.L."/>
        </authorList>
    </citation>
    <scope>NUCLEOTIDE SEQUENCE [LARGE SCALE GENOMIC DNA]</scope>
</reference>
<dbReference type="PROSITE" id="PS50011">
    <property type="entry name" value="PROTEIN_KINASE_DOM"/>
    <property type="match status" value="1"/>
</dbReference>
<feature type="domain" description="Protein kinase" evidence="18">
    <location>
        <begin position="14"/>
        <end position="365"/>
    </location>
</feature>
<dbReference type="GO" id="GO:0046872">
    <property type="term" value="F:metal ion binding"/>
    <property type="evidence" value="ECO:0007669"/>
    <property type="project" value="UniProtKB-KW"/>
</dbReference>
<feature type="binding site" evidence="13 16">
    <location>
        <position position="49"/>
    </location>
    <ligand>
        <name>ATP</name>
        <dbReference type="ChEBI" id="CHEBI:30616"/>
    </ligand>
</feature>
<dbReference type="EMBL" id="GL732649">
    <property type="protein sequence ID" value="EFX68746.1"/>
    <property type="molecule type" value="Genomic_DNA"/>
</dbReference>
<feature type="binding site" evidence="14">
    <location>
        <position position="216"/>
    </location>
    <ligand>
        <name>Mg(2+)</name>
        <dbReference type="ChEBI" id="CHEBI:18420"/>
    </ligand>
</feature>
<dbReference type="InterPro" id="IPR008266">
    <property type="entry name" value="Tyr_kinase_AS"/>
</dbReference>
<evidence type="ECO:0000256" key="12">
    <source>
        <dbReference type="PIRSR" id="PIRSR000615-1"/>
    </source>
</evidence>
<dbReference type="FunCoup" id="E9HHQ5">
    <property type="interactions" value="4"/>
</dbReference>
<dbReference type="PhylomeDB" id="E9HHQ5"/>
<evidence type="ECO:0000256" key="8">
    <source>
        <dbReference type="ARBA" id="ARBA00022840"/>
    </source>
</evidence>
<evidence type="ECO:0000259" key="18">
    <source>
        <dbReference type="PROSITE" id="PS50011"/>
    </source>
</evidence>
<keyword evidence="14" id="KW-0460">Magnesium</keyword>
<dbReference type="FunFam" id="1.10.510.10:FF:001512">
    <property type="entry name" value="Receptor tyrosine-protein kinase erbB-2"/>
    <property type="match status" value="1"/>
</dbReference>
<dbReference type="GO" id="GO:0005886">
    <property type="term" value="C:plasma membrane"/>
    <property type="evidence" value="ECO:0000318"/>
    <property type="project" value="GO_Central"/>
</dbReference>
<organism evidence="19 20">
    <name type="scientific">Daphnia pulex</name>
    <name type="common">Water flea</name>
    <dbReference type="NCBI Taxonomy" id="6669"/>
    <lineage>
        <taxon>Eukaryota</taxon>
        <taxon>Metazoa</taxon>
        <taxon>Ecdysozoa</taxon>
        <taxon>Arthropoda</taxon>
        <taxon>Crustacea</taxon>
        <taxon>Branchiopoda</taxon>
        <taxon>Diplostraca</taxon>
        <taxon>Cladocera</taxon>
        <taxon>Anomopoda</taxon>
        <taxon>Daphniidae</taxon>
        <taxon>Daphnia</taxon>
    </lineage>
</organism>
<keyword evidence="8 13" id="KW-0067">ATP-binding</keyword>
<dbReference type="Pfam" id="PF07714">
    <property type="entry name" value="PK_Tyr_Ser-Thr"/>
    <property type="match status" value="1"/>
</dbReference>
<dbReference type="GO" id="GO:0012505">
    <property type="term" value="C:endomembrane system"/>
    <property type="evidence" value="ECO:0007669"/>
    <property type="project" value="UniProtKB-SubCell"/>
</dbReference>
<dbReference type="SUPFAM" id="SSF56112">
    <property type="entry name" value="Protein kinase-like (PK-like)"/>
    <property type="match status" value="1"/>
</dbReference>
<dbReference type="OrthoDB" id="544350at2759"/>
<keyword evidence="6 13" id="KW-0547">Nucleotide-binding</keyword>
<dbReference type="KEGG" id="dpx:DAPPUDRAFT_114299"/>
<feature type="site" description="Important for interaction with phosphotyrosine-binding proteins" evidence="15">
    <location>
        <position position="364"/>
    </location>
</feature>
<evidence type="ECO:0000256" key="7">
    <source>
        <dbReference type="ARBA" id="ARBA00022777"/>
    </source>
</evidence>
<dbReference type="InterPro" id="IPR011009">
    <property type="entry name" value="Kinase-like_dom_sf"/>
</dbReference>
<dbReference type="GO" id="GO:0007169">
    <property type="term" value="P:cell surface receptor protein tyrosine kinase signaling pathway"/>
    <property type="evidence" value="ECO:0000318"/>
    <property type="project" value="GO_Central"/>
</dbReference>
<keyword evidence="14" id="KW-0479">Metal-binding</keyword>
<evidence type="ECO:0000256" key="11">
    <source>
        <dbReference type="ARBA" id="ARBA00051243"/>
    </source>
</evidence>
<keyword evidence="10" id="KW-0829">Tyrosine-protein kinase</keyword>
<evidence type="ECO:0000256" key="17">
    <source>
        <dbReference type="SAM" id="MobiDB-lite"/>
    </source>
</evidence>
<dbReference type="PROSITE" id="PS00107">
    <property type="entry name" value="PROTEIN_KINASE_ATP"/>
    <property type="match status" value="1"/>
</dbReference>
<dbReference type="GO" id="GO:0005524">
    <property type="term" value="F:ATP binding"/>
    <property type="evidence" value="ECO:0007669"/>
    <property type="project" value="UniProtKB-UniRule"/>
</dbReference>
<dbReference type="InterPro" id="IPR000719">
    <property type="entry name" value="Prot_kinase_dom"/>
</dbReference>
<keyword evidence="4" id="KW-0597">Phosphoprotein</keyword>
<dbReference type="Gene3D" id="3.30.200.20">
    <property type="entry name" value="Phosphorylase Kinase, domain 1"/>
    <property type="match status" value="1"/>
</dbReference>
<dbReference type="AlphaFoldDB" id="E9HHQ5"/>
<evidence type="ECO:0000256" key="6">
    <source>
        <dbReference type="ARBA" id="ARBA00022741"/>
    </source>
</evidence>
<dbReference type="CDD" id="cd00192">
    <property type="entry name" value="PTKc"/>
    <property type="match status" value="1"/>
</dbReference>
<dbReference type="Proteomes" id="UP000000305">
    <property type="component" value="Unassembled WGS sequence"/>
</dbReference>
<dbReference type="InterPro" id="IPR017441">
    <property type="entry name" value="Protein_kinase_ATP_BS"/>
</dbReference>
<dbReference type="EC" id="2.7.10.1" evidence="3"/>
<evidence type="ECO:0000313" key="20">
    <source>
        <dbReference type="Proteomes" id="UP000000305"/>
    </source>
</evidence>
<feature type="active site" description="Proton acceptor" evidence="12">
    <location>
        <position position="198"/>
    </location>
</feature>
<protein>
    <recommendedName>
        <fullName evidence="3">receptor protein-tyrosine kinase</fullName>
        <ecNumber evidence="3">2.7.10.1</ecNumber>
    </recommendedName>
</protein>
<evidence type="ECO:0000256" key="10">
    <source>
        <dbReference type="ARBA" id="ARBA00023137"/>
    </source>
</evidence>
<dbReference type="PROSITE" id="PS00240">
    <property type="entry name" value="RECEPTOR_TYR_KIN_III"/>
    <property type="match status" value="1"/>
</dbReference>
<keyword evidence="7" id="KW-0418">Kinase</keyword>
<dbReference type="InterPro" id="IPR001245">
    <property type="entry name" value="Ser-Thr/Tyr_kinase_cat_dom"/>
</dbReference>
<dbReference type="InterPro" id="IPR050122">
    <property type="entry name" value="RTK"/>
</dbReference>
<evidence type="ECO:0000256" key="5">
    <source>
        <dbReference type="ARBA" id="ARBA00022679"/>
    </source>
</evidence>
<keyword evidence="20" id="KW-1185">Reference proteome</keyword>
<dbReference type="PANTHER" id="PTHR24416:SF600">
    <property type="entry name" value="PDGF- AND VEGF-RECEPTOR RELATED, ISOFORM J"/>
    <property type="match status" value="1"/>
</dbReference>
<evidence type="ECO:0000256" key="13">
    <source>
        <dbReference type="PIRSR" id="PIRSR000615-2"/>
    </source>
</evidence>
<accession>E9HHQ5</accession>
<evidence type="ECO:0000256" key="9">
    <source>
        <dbReference type="ARBA" id="ARBA00023136"/>
    </source>
</evidence>
<name>E9HHQ5_DAPPU</name>
<dbReference type="GO" id="GO:0030182">
    <property type="term" value="P:neuron differentiation"/>
    <property type="evidence" value="ECO:0007669"/>
    <property type="project" value="UniProtKB-ARBA"/>
</dbReference>
<feature type="binding site" evidence="13">
    <location>
        <begin position="21"/>
        <end position="28"/>
    </location>
    <ligand>
        <name>ATP</name>
        <dbReference type="ChEBI" id="CHEBI:30616"/>
    </ligand>
</feature>
<dbReference type="PANTHER" id="PTHR24416">
    <property type="entry name" value="TYROSINE-PROTEIN KINASE RECEPTOR"/>
    <property type="match status" value="1"/>
</dbReference>
<dbReference type="eggNOG" id="KOG0200">
    <property type="taxonomic scope" value="Eukaryota"/>
</dbReference>
<dbReference type="InParanoid" id="E9HHQ5"/>
<dbReference type="FunFam" id="3.30.200.20:FF:000776">
    <property type="entry name" value="Flk-1 receptor"/>
    <property type="match status" value="1"/>
</dbReference>
<keyword evidence="9" id="KW-0472">Membrane</keyword>
<feature type="region of interest" description="Disordered" evidence="17">
    <location>
        <begin position="393"/>
        <end position="419"/>
    </location>
</feature>
<comment type="subcellular location">
    <subcellularLocation>
        <location evidence="2">Endomembrane system</location>
    </subcellularLocation>
    <subcellularLocation>
        <location evidence="1">Membrane</location>
        <topology evidence="1">Single-pass membrane protein</topology>
    </subcellularLocation>
</comment>
<evidence type="ECO:0000256" key="3">
    <source>
        <dbReference type="ARBA" id="ARBA00011902"/>
    </source>
</evidence>
<dbReference type="GO" id="GO:0043410">
    <property type="term" value="P:positive regulation of MAPK cascade"/>
    <property type="evidence" value="ECO:0000318"/>
    <property type="project" value="GO_Central"/>
</dbReference>
<gene>
    <name evidence="19" type="ORF">DAPPUDRAFT_114299</name>
</gene>
<evidence type="ECO:0000313" key="19">
    <source>
        <dbReference type="EMBL" id="EFX68746.1"/>
    </source>
</evidence>
<evidence type="ECO:0000256" key="2">
    <source>
        <dbReference type="ARBA" id="ARBA00004308"/>
    </source>
</evidence>
<dbReference type="PIRSF" id="PIRSF000615">
    <property type="entry name" value="TyrPK_CSF1-R"/>
    <property type="match status" value="1"/>
</dbReference>
<dbReference type="InterPro" id="IPR001824">
    <property type="entry name" value="Tyr_kinase_rcpt_3_CS"/>
</dbReference>
<dbReference type="GO" id="GO:0051130">
    <property type="term" value="P:positive regulation of cellular component organization"/>
    <property type="evidence" value="ECO:0007669"/>
    <property type="project" value="UniProtKB-ARBA"/>
</dbReference>
<evidence type="ECO:0000256" key="15">
    <source>
        <dbReference type="PIRSR" id="PIRSR000615-4"/>
    </source>
</evidence>
<evidence type="ECO:0000256" key="4">
    <source>
        <dbReference type="ARBA" id="ARBA00022553"/>
    </source>
</evidence>
<dbReference type="GO" id="GO:0004714">
    <property type="term" value="F:transmembrane receptor protein tyrosine kinase activity"/>
    <property type="evidence" value="ECO:0000318"/>
    <property type="project" value="GO_Central"/>
</dbReference>
<feature type="binding site" evidence="14">
    <location>
        <position position="203"/>
    </location>
    <ligand>
        <name>Mg(2+)</name>
        <dbReference type="ChEBI" id="CHEBI:18420"/>
    </ligand>
</feature>
<evidence type="ECO:0000256" key="16">
    <source>
        <dbReference type="PROSITE-ProRule" id="PRU10141"/>
    </source>
</evidence>
<dbReference type="Gene3D" id="1.10.510.10">
    <property type="entry name" value="Transferase(Phosphotransferase) domain 1"/>
    <property type="match status" value="1"/>
</dbReference>
<proteinExistence type="predicted"/>
<evidence type="ECO:0000256" key="14">
    <source>
        <dbReference type="PIRSR" id="PIRSR000615-3"/>
    </source>
</evidence>
<dbReference type="GO" id="GO:0048468">
    <property type="term" value="P:cell development"/>
    <property type="evidence" value="ECO:0007669"/>
    <property type="project" value="UniProtKB-ARBA"/>
</dbReference>
<feature type="binding site" evidence="13">
    <location>
        <position position="202"/>
    </location>
    <ligand>
        <name>ATP</name>
        <dbReference type="ChEBI" id="CHEBI:30616"/>
    </ligand>
</feature>
<dbReference type="STRING" id="6669.E9HHQ5"/>